<evidence type="ECO:0000256" key="1">
    <source>
        <dbReference type="SAM" id="Coils"/>
    </source>
</evidence>
<dbReference type="RefSeq" id="WP_061899360.1">
    <property type="nucleotide sequence ID" value="NZ_LOBP01000090.1"/>
</dbReference>
<evidence type="ECO:0000313" key="4">
    <source>
        <dbReference type="EMBL" id="KYN89489.1"/>
    </source>
</evidence>
<keyword evidence="1" id="KW-0175">Coiled coil</keyword>
<feature type="coiled-coil region" evidence="1">
    <location>
        <begin position="431"/>
        <end position="477"/>
    </location>
</feature>
<feature type="domain" description="Tape measure protein N-terminal" evidence="3">
    <location>
        <begin position="83"/>
        <end position="269"/>
    </location>
</feature>
<proteinExistence type="predicted"/>
<dbReference type="Pfam" id="PF20155">
    <property type="entry name" value="TMP_3"/>
    <property type="match status" value="1"/>
</dbReference>
<dbReference type="NCBIfam" id="TIGR02675">
    <property type="entry name" value="tape_meas_nterm"/>
    <property type="match status" value="1"/>
</dbReference>
<evidence type="ECO:0000256" key="2">
    <source>
        <dbReference type="SAM" id="MobiDB-lite"/>
    </source>
</evidence>
<dbReference type="EMBL" id="LOBP01000090">
    <property type="protein sequence ID" value="KYN89489.1"/>
    <property type="molecule type" value="Genomic_DNA"/>
</dbReference>
<organism evidence="4 5">
    <name type="scientific">Vibrio cidicii</name>
    <dbReference type="NCBI Taxonomy" id="1763883"/>
    <lineage>
        <taxon>Bacteria</taxon>
        <taxon>Pseudomonadati</taxon>
        <taxon>Pseudomonadota</taxon>
        <taxon>Gammaproteobacteria</taxon>
        <taxon>Vibrionales</taxon>
        <taxon>Vibrionaceae</taxon>
        <taxon>Vibrio</taxon>
    </lineage>
</organism>
<evidence type="ECO:0000259" key="3">
    <source>
        <dbReference type="Pfam" id="PF20155"/>
    </source>
</evidence>
<name>A0ABR5W5L0_9VIBR</name>
<protein>
    <recommendedName>
        <fullName evidence="3">Tape measure protein N-terminal domain-containing protein</fullName>
    </recommendedName>
</protein>
<reference evidence="4 5" key="1">
    <citation type="submission" date="2015-12" db="EMBL/GenBank/DDBJ databases">
        <authorList>
            <person name="Tarr C.L."/>
            <person name="Gladney L.M."/>
        </authorList>
    </citation>
    <scope>NUCLEOTIDE SEQUENCE [LARGE SCALE GENOMIC DNA]</scope>
    <source>
        <strain evidence="4 5">1048-83</strain>
    </source>
</reference>
<keyword evidence="5" id="KW-1185">Reference proteome</keyword>
<dbReference type="Proteomes" id="UP000075609">
    <property type="component" value="Unassembled WGS sequence"/>
</dbReference>
<comment type="caution">
    <text evidence="4">The sequence shown here is derived from an EMBL/GenBank/DDBJ whole genome shotgun (WGS) entry which is preliminary data.</text>
</comment>
<sequence>MSNRNLNLTLKFNADNKEFLGQVKASSSAVNQLGDKSRHTGSEFNNLAKNSSYVETRFSSLKAHTLGLVSGLSALAVAINAKNTLGQYQDMRTQITALVGGQEQWLQTEQYLNRVAEEHNKTVADLSGSYARLLTLQNGGLITQQQVTSIFEGMSNAASANGATNEHLSNTMYGLQQAMASGTVRAEEFNQVTESMPDLLIKLAESADTTVGGLRNMVNSGKMTSELFGELLVKALAKYDGAAARNVDNIRAQENAFSRAYQDMVLAFEKPISTVFSNSVSASVSILDTFTNNANLITDLVGGAMVVALGRGSVAVANLTREKAKDIAKTLQGIQVERRAQASELASIQAEIRHLEVMRLTNNQRFMATGAANTLAAAEAREKVVKDALVASQARLNVTMRAGTALMGALGGPAGIAVMAASALGYYALSAKGAEQDTERLKDQVNALLGKMNAVEASQLEKAITEQTKMVTKLRDEYTKIALAPAPGQTLWQRLTENNGEMRERQIQEARETASLVTSVQRELSEAENNLSELQQKLARLRRGEGANTPVKPPTITPPSGQEDAIKAGERMLENLAKQAVLFGETSELKKVNYEIEHGALMGINDDLAKKLRYQAQIIDQKRAEAELVKNEKKTDKIDDFHESSDQINADYLMRLAIQADYENRAKIQEQHAYAQRQEQLQTKFSAAYEQAAGNQQLMNDLEKEYFFGREVLRQEHEMNLTQIMKDAEDERQAYQYQVAMDTLSFTQQQLSITTDFLRDSGKEQSGLYRTLLAAQKLAAIPSMIIATEEAATKALTLGPIAGPIASAAVRVLGYTSVGIVAGQAIAGQAHDGINRVPKANEGTWLLKADEMVLNPTQADNFRWMVGAMRDMKAMFSSMTSSSAGSASSSREKPINVHVHGVDKERVHTSASESGGEINIEVVIDQAVNRSLQAVYNDFDNGGPISMRSKAN</sequence>
<gene>
    <name evidence="4" type="ORF">ATY35_11085</name>
</gene>
<dbReference type="InterPro" id="IPR013491">
    <property type="entry name" value="Tape_meas_N"/>
</dbReference>
<accession>A0ABR5W5L0</accession>
<evidence type="ECO:0000313" key="5">
    <source>
        <dbReference type="Proteomes" id="UP000075609"/>
    </source>
</evidence>
<feature type="region of interest" description="Disordered" evidence="2">
    <location>
        <begin position="542"/>
        <end position="562"/>
    </location>
</feature>